<gene>
    <name evidence="1" type="ORF">V6N12_002364</name>
</gene>
<accession>A0ABR2ACA5</accession>
<evidence type="ECO:0000313" key="1">
    <source>
        <dbReference type="EMBL" id="KAK8490487.1"/>
    </source>
</evidence>
<proteinExistence type="predicted"/>
<organism evidence="1 2">
    <name type="scientific">Hibiscus sabdariffa</name>
    <name type="common">roselle</name>
    <dbReference type="NCBI Taxonomy" id="183260"/>
    <lineage>
        <taxon>Eukaryota</taxon>
        <taxon>Viridiplantae</taxon>
        <taxon>Streptophyta</taxon>
        <taxon>Embryophyta</taxon>
        <taxon>Tracheophyta</taxon>
        <taxon>Spermatophyta</taxon>
        <taxon>Magnoliopsida</taxon>
        <taxon>eudicotyledons</taxon>
        <taxon>Gunneridae</taxon>
        <taxon>Pentapetalae</taxon>
        <taxon>rosids</taxon>
        <taxon>malvids</taxon>
        <taxon>Malvales</taxon>
        <taxon>Malvaceae</taxon>
        <taxon>Malvoideae</taxon>
        <taxon>Hibiscus</taxon>
    </lineage>
</organism>
<dbReference type="EMBL" id="JBBPBM010000853">
    <property type="protein sequence ID" value="KAK8490487.1"/>
    <property type="molecule type" value="Genomic_DNA"/>
</dbReference>
<dbReference type="Proteomes" id="UP001472677">
    <property type="component" value="Unassembled WGS sequence"/>
</dbReference>
<protein>
    <submittedName>
        <fullName evidence="1">Uncharacterized protein</fullName>
    </submittedName>
</protein>
<sequence>MAMRGNHELVCLIRARPREWSLLPQHNVHGANIITRHAITEKQPEISFEQNPGASQAFTGHHQTSRANCFQTPFARGHADKTTHALPVHTAPISSIGLANTCMSMINSPSMNFDV</sequence>
<evidence type="ECO:0000313" key="2">
    <source>
        <dbReference type="Proteomes" id="UP001472677"/>
    </source>
</evidence>
<keyword evidence="2" id="KW-1185">Reference proteome</keyword>
<comment type="caution">
    <text evidence="1">The sequence shown here is derived from an EMBL/GenBank/DDBJ whole genome shotgun (WGS) entry which is preliminary data.</text>
</comment>
<reference evidence="1 2" key="1">
    <citation type="journal article" date="2024" name="G3 (Bethesda)">
        <title>Genome assembly of Hibiscus sabdariffa L. provides insights into metabolisms of medicinal natural products.</title>
        <authorList>
            <person name="Kim T."/>
        </authorList>
    </citation>
    <scope>NUCLEOTIDE SEQUENCE [LARGE SCALE GENOMIC DNA]</scope>
    <source>
        <strain evidence="1">TK-2024</strain>
        <tissue evidence="1">Old leaves</tissue>
    </source>
</reference>
<name>A0ABR2ACA5_9ROSI</name>